<dbReference type="InterPro" id="IPR051172">
    <property type="entry name" value="Chlamydia_OmcB"/>
</dbReference>
<keyword evidence="3" id="KW-1185">Reference proteome</keyword>
<dbReference type="InterPro" id="IPR047589">
    <property type="entry name" value="DUF11_rpt"/>
</dbReference>
<dbReference type="Pfam" id="PF24346">
    <property type="entry name" value="DUF7507"/>
    <property type="match status" value="2"/>
</dbReference>
<dbReference type="InterPro" id="IPR055354">
    <property type="entry name" value="DUF7507"/>
</dbReference>
<dbReference type="NCBIfam" id="TIGR01451">
    <property type="entry name" value="B_ant_repeat"/>
    <property type="match status" value="2"/>
</dbReference>
<dbReference type="Proteomes" id="UP000283522">
    <property type="component" value="Unassembled WGS sequence"/>
</dbReference>
<evidence type="ECO:0000313" key="3">
    <source>
        <dbReference type="Proteomes" id="UP000283522"/>
    </source>
</evidence>
<name>A0A418PLT1_9BACT</name>
<comment type="caution">
    <text evidence="2">The sequence shown here is derived from an EMBL/GenBank/DDBJ whole genome shotgun (WGS) entry which is preliminary data.</text>
</comment>
<evidence type="ECO:0000259" key="1">
    <source>
        <dbReference type="Pfam" id="PF24346"/>
    </source>
</evidence>
<sequence length="230" mass="22992">YVVTLADMNSGSILNVATATGSGAGQTVSDQDDATVTATQTPSINLNKVSNVAAVDAVGDVIVYTLTVTNTGNVTLSNVTVTDPKTGLNQNVGTLNPGASQAVNTQYVVTLADMNSGSILNVATATGSGAGQTVSDQDDATVAATQSASISISKTSDVSEVDLAGDVIVYTLTVTNTGNVTLSNVTVVDPLTGLNQNVGTLNPGASQSLTTTYTVTQSDVDGGQIENVAT</sequence>
<proteinExistence type="predicted"/>
<organism evidence="2 3">
    <name type="scientific">Algoriphagus lacus</name>
    <dbReference type="NCBI Taxonomy" id="2056311"/>
    <lineage>
        <taxon>Bacteria</taxon>
        <taxon>Pseudomonadati</taxon>
        <taxon>Bacteroidota</taxon>
        <taxon>Cytophagia</taxon>
        <taxon>Cytophagales</taxon>
        <taxon>Cyclobacteriaceae</taxon>
        <taxon>Algoriphagus</taxon>
    </lineage>
</organism>
<feature type="non-terminal residue" evidence="2">
    <location>
        <position position="1"/>
    </location>
</feature>
<evidence type="ECO:0000313" key="2">
    <source>
        <dbReference type="EMBL" id="RIW11610.1"/>
    </source>
</evidence>
<protein>
    <submittedName>
        <fullName evidence="2">DUF11 domain-containing protein</fullName>
    </submittedName>
</protein>
<feature type="non-terminal residue" evidence="2">
    <location>
        <position position="230"/>
    </location>
</feature>
<accession>A0A418PLT1</accession>
<dbReference type="PANTHER" id="PTHR34819">
    <property type="entry name" value="LARGE CYSTEINE-RICH PERIPLASMIC PROTEIN OMCB"/>
    <property type="match status" value="1"/>
</dbReference>
<feature type="domain" description="DUF7507" evidence="1">
    <location>
        <begin position="41"/>
        <end position="136"/>
    </location>
</feature>
<dbReference type="EMBL" id="QXML01000040">
    <property type="protein sequence ID" value="RIW11610.1"/>
    <property type="molecule type" value="Genomic_DNA"/>
</dbReference>
<dbReference type="PANTHER" id="PTHR34819:SF3">
    <property type="entry name" value="CELL SURFACE PROTEIN"/>
    <property type="match status" value="1"/>
</dbReference>
<reference evidence="2 3" key="1">
    <citation type="submission" date="2018-09" db="EMBL/GenBank/DDBJ databases">
        <authorList>
            <person name="Wang X."/>
            <person name="Du Z."/>
        </authorList>
    </citation>
    <scope>NUCLEOTIDE SEQUENCE [LARGE SCALE GENOMIC DNA]</scope>
    <source>
        <strain evidence="2 3">N3</strain>
    </source>
</reference>
<feature type="domain" description="DUF7507" evidence="1">
    <location>
        <begin position="148"/>
        <end position="230"/>
    </location>
</feature>
<dbReference type="AlphaFoldDB" id="A0A418PLT1"/>
<gene>
    <name evidence="2" type="ORF">D0X99_20315</name>
</gene>